<evidence type="ECO:0000256" key="1">
    <source>
        <dbReference type="SAM" id="MobiDB-lite"/>
    </source>
</evidence>
<accession>A0AA38NVY2</accession>
<sequence length="372" mass="41609">MSNLSSPLTSIHSPSPAPPPSPPQPSSPLSPPPPSPAPPSPDHPPFYVMIPDDSPGSDVLKGRFESTTSKQYSKFELTPRWTGKASFAVTKGSYIAVASTGLNNTPVDVDNDLSKMWIAEVLRIRKTAAKAVILEIRYFRRWTENEEMITYPVKTAQKLQHAAGENEVLHTGWDVGYILSTDVFSLVNLINIDFDETSGHQPIPYDTFFFRHQLTLHESTKSGQAPWHTRVIVTKDNKKSQFYHPNQDAQYLCPTCSRWVTFNIGGDQFKEETFQPLDDYFVDSPIPVLRGGGWLSVLKTVWEGVDRLYGSEAARSWLLAGSEYGWNDHHLETDQAKAAATFMVNLYNHLKDPNLVVHCKVGAGRKRKRGGN</sequence>
<dbReference type="Proteomes" id="UP001163846">
    <property type="component" value="Unassembled WGS sequence"/>
</dbReference>
<evidence type="ECO:0000313" key="2">
    <source>
        <dbReference type="EMBL" id="KAJ3831508.1"/>
    </source>
</evidence>
<feature type="compositionally biased region" description="Pro residues" evidence="1">
    <location>
        <begin position="15"/>
        <end position="44"/>
    </location>
</feature>
<gene>
    <name evidence="2" type="ORF">F5878DRAFT_713990</name>
</gene>
<keyword evidence="3" id="KW-1185">Reference proteome</keyword>
<feature type="region of interest" description="Disordered" evidence="1">
    <location>
        <begin position="1"/>
        <end position="46"/>
    </location>
</feature>
<dbReference type="EMBL" id="MU807412">
    <property type="protein sequence ID" value="KAJ3831508.1"/>
    <property type="molecule type" value="Genomic_DNA"/>
</dbReference>
<comment type="caution">
    <text evidence="2">The sequence shown here is derived from an EMBL/GenBank/DDBJ whole genome shotgun (WGS) entry which is preliminary data.</text>
</comment>
<feature type="compositionally biased region" description="Polar residues" evidence="1">
    <location>
        <begin position="1"/>
        <end position="12"/>
    </location>
</feature>
<reference evidence="2" key="1">
    <citation type="submission" date="2022-08" db="EMBL/GenBank/DDBJ databases">
        <authorList>
            <consortium name="DOE Joint Genome Institute"/>
            <person name="Min B."/>
            <person name="Riley R."/>
            <person name="Sierra-Patev S."/>
            <person name="Naranjo-Ortiz M."/>
            <person name="Looney B."/>
            <person name="Konkel Z."/>
            <person name="Slot J.C."/>
            <person name="Sakamoto Y."/>
            <person name="Steenwyk J.L."/>
            <person name="Rokas A."/>
            <person name="Carro J."/>
            <person name="Camarero S."/>
            <person name="Ferreira P."/>
            <person name="Molpeceres G."/>
            <person name="Ruiz-Duenas F.J."/>
            <person name="Serrano A."/>
            <person name="Henrissat B."/>
            <person name="Drula E."/>
            <person name="Hughes K.W."/>
            <person name="Mata J.L."/>
            <person name="Ishikawa N.K."/>
            <person name="Vargas-Isla R."/>
            <person name="Ushijima S."/>
            <person name="Smith C.A."/>
            <person name="Ahrendt S."/>
            <person name="Andreopoulos W."/>
            <person name="He G."/>
            <person name="Labutti K."/>
            <person name="Lipzen A."/>
            <person name="Ng V."/>
            <person name="Sandor L."/>
            <person name="Barry K."/>
            <person name="Martinez A.T."/>
            <person name="Xiao Y."/>
            <person name="Gibbons J.G."/>
            <person name="Terashima K."/>
            <person name="Hibbett D.S."/>
            <person name="Grigoriev I.V."/>
        </authorList>
    </citation>
    <scope>NUCLEOTIDE SEQUENCE</scope>
    <source>
        <strain evidence="2">TFB9207</strain>
    </source>
</reference>
<protein>
    <submittedName>
        <fullName evidence="2">Uncharacterized protein</fullName>
    </submittedName>
</protein>
<proteinExistence type="predicted"/>
<dbReference type="AlphaFoldDB" id="A0AA38NVY2"/>
<name>A0AA38NVY2_9AGAR</name>
<organism evidence="2 3">
    <name type="scientific">Lentinula raphanica</name>
    <dbReference type="NCBI Taxonomy" id="153919"/>
    <lineage>
        <taxon>Eukaryota</taxon>
        <taxon>Fungi</taxon>
        <taxon>Dikarya</taxon>
        <taxon>Basidiomycota</taxon>
        <taxon>Agaricomycotina</taxon>
        <taxon>Agaricomycetes</taxon>
        <taxon>Agaricomycetidae</taxon>
        <taxon>Agaricales</taxon>
        <taxon>Marasmiineae</taxon>
        <taxon>Omphalotaceae</taxon>
        <taxon>Lentinula</taxon>
    </lineage>
</organism>
<evidence type="ECO:0000313" key="3">
    <source>
        <dbReference type="Proteomes" id="UP001163846"/>
    </source>
</evidence>